<evidence type="ECO:0000256" key="1">
    <source>
        <dbReference type="ARBA" id="ARBA00023002"/>
    </source>
</evidence>
<dbReference type="EMBL" id="JBJVNE010000043">
    <property type="protein sequence ID" value="MFM9653260.1"/>
    <property type="molecule type" value="Genomic_DNA"/>
</dbReference>
<evidence type="ECO:0000313" key="3">
    <source>
        <dbReference type="Proteomes" id="UP001631993"/>
    </source>
</evidence>
<reference evidence="2 3" key="1">
    <citation type="submission" date="2024-12" db="EMBL/GenBank/DDBJ databases">
        <title>Forecasting of Potato common scab and diversities of Pathogenic streptomyces spp. in china.</title>
        <authorList>
            <person name="Handique U."/>
            <person name="Wu J."/>
        </authorList>
    </citation>
    <scope>NUCLEOTIDE SEQUENCE [LARGE SCALE GENOMIC DNA]</scope>
    <source>
        <strain evidence="2 3">ZRIMU1585</strain>
    </source>
</reference>
<dbReference type="InterPro" id="IPR036291">
    <property type="entry name" value="NAD(P)-bd_dom_sf"/>
</dbReference>
<sequence length="163" mass="17233">MSSGAHRGTPFDFEDPQYERRPYDPWTAYGQPKSAGVLFAVGACRWAGDGITADALNPGFILTRLQRHLAEDTMRAGLIDSDGNLTPPPFYKSPAQGAATSVLLAASPLLDGVTGCYFEDHQMAQAVQRDEEGRSAGVATHALDPEAAEVGSGSTRCCPAPHG</sequence>
<protein>
    <submittedName>
        <fullName evidence="2">Oxidoreductase</fullName>
    </submittedName>
</protein>
<keyword evidence="3" id="KW-1185">Reference proteome</keyword>
<proteinExistence type="predicted"/>
<dbReference type="Proteomes" id="UP001631993">
    <property type="component" value="Unassembled WGS sequence"/>
</dbReference>
<dbReference type="SUPFAM" id="SSF51735">
    <property type="entry name" value="NAD(P)-binding Rossmann-fold domains"/>
    <property type="match status" value="1"/>
</dbReference>
<accession>A0ABW9IXV4</accession>
<keyword evidence="1" id="KW-0560">Oxidoreductase</keyword>
<dbReference type="Gene3D" id="3.40.50.720">
    <property type="entry name" value="NAD(P)-binding Rossmann-like Domain"/>
    <property type="match status" value="1"/>
</dbReference>
<name>A0ABW9IXV4_STRGJ</name>
<evidence type="ECO:0000313" key="2">
    <source>
        <dbReference type="EMBL" id="MFM9653260.1"/>
    </source>
</evidence>
<gene>
    <name evidence="2" type="ORF">ACKI1S_45135</name>
</gene>
<organism evidence="2 3">
    <name type="scientific">Streptomyces galilaeus</name>
    <dbReference type="NCBI Taxonomy" id="33899"/>
    <lineage>
        <taxon>Bacteria</taxon>
        <taxon>Bacillati</taxon>
        <taxon>Actinomycetota</taxon>
        <taxon>Actinomycetes</taxon>
        <taxon>Kitasatosporales</taxon>
        <taxon>Streptomycetaceae</taxon>
        <taxon>Streptomyces</taxon>
    </lineage>
</organism>
<dbReference type="PANTHER" id="PTHR43157">
    <property type="entry name" value="PHOSPHATIDYLINOSITOL-GLYCAN BIOSYNTHESIS CLASS F PROTEIN-RELATED"/>
    <property type="match status" value="1"/>
</dbReference>
<dbReference type="PANTHER" id="PTHR43157:SF31">
    <property type="entry name" value="PHOSPHATIDYLINOSITOL-GLYCAN BIOSYNTHESIS CLASS F PROTEIN"/>
    <property type="match status" value="1"/>
</dbReference>
<comment type="caution">
    <text evidence="2">The sequence shown here is derived from an EMBL/GenBank/DDBJ whole genome shotgun (WGS) entry which is preliminary data.</text>
</comment>
<dbReference type="RefSeq" id="WP_409085379.1">
    <property type="nucleotide sequence ID" value="NZ_JBJVMW010000025.1"/>
</dbReference>